<dbReference type="EMBL" id="FNTV01000002">
    <property type="protein sequence ID" value="SEF10345.1"/>
    <property type="molecule type" value="Genomic_DNA"/>
</dbReference>
<evidence type="ECO:0000313" key="2">
    <source>
        <dbReference type="EMBL" id="SEF10345.1"/>
    </source>
</evidence>
<organism evidence="3 4">
    <name type="scientific">Arthrobacter alpinus</name>
    <dbReference type="NCBI Taxonomy" id="656366"/>
    <lineage>
        <taxon>Bacteria</taxon>
        <taxon>Bacillati</taxon>
        <taxon>Actinomycetota</taxon>
        <taxon>Actinomycetes</taxon>
        <taxon>Micrococcales</taxon>
        <taxon>Micrococcaceae</taxon>
        <taxon>Arthrobacter</taxon>
    </lineage>
</organism>
<evidence type="ECO:0000313" key="4">
    <source>
        <dbReference type="Proteomes" id="UP000182725"/>
    </source>
</evidence>
<dbReference type="Proteomes" id="UP000182725">
    <property type="component" value="Unassembled WGS sequence"/>
</dbReference>
<evidence type="ECO:0000313" key="3">
    <source>
        <dbReference type="EMBL" id="SEF13436.1"/>
    </source>
</evidence>
<feature type="domain" description="Helicase-associated" evidence="1">
    <location>
        <begin position="153"/>
        <end position="215"/>
    </location>
</feature>
<dbReference type="EMBL" id="FNTV01000002">
    <property type="protein sequence ID" value="SEF13436.1"/>
    <property type="molecule type" value="Genomic_DNA"/>
</dbReference>
<proteinExistence type="predicted"/>
<dbReference type="PANTHER" id="PTHR33418">
    <property type="entry name" value="HELICASE-ASSOCIATED"/>
    <property type="match status" value="1"/>
</dbReference>
<protein>
    <submittedName>
        <fullName evidence="3">Helicase associated domain-containing protein</fullName>
    </submittedName>
</protein>
<reference evidence="3 4" key="1">
    <citation type="submission" date="2016-10" db="EMBL/GenBank/DDBJ databases">
        <authorList>
            <person name="de Groot N.N."/>
        </authorList>
    </citation>
    <scope>NUCLEOTIDE SEQUENCE [LARGE SCALE GENOMIC DNA]</scope>
    <source>
        <strain evidence="3 4">DSM 22274</strain>
    </source>
</reference>
<dbReference type="PANTHER" id="PTHR33418:SF1">
    <property type="entry name" value="HELICASE-ASSOCIATED DOMAIN-CONTAINING PROTEIN"/>
    <property type="match status" value="1"/>
</dbReference>
<dbReference type="AlphaFoldDB" id="A0A1H5PI82"/>
<accession>A0A1H5PI82</accession>
<dbReference type="Gene3D" id="6.10.140.530">
    <property type="match status" value="4"/>
</dbReference>
<dbReference type="RefSeq" id="WP_074713454.1">
    <property type="nucleotide sequence ID" value="NZ_FNTV01000002.1"/>
</dbReference>
<dbReference type="InterPro" id="IPR005114">
    <property type="entry name" value="Helicase_assoc"/>
</dbReference>
<gene>
    <name evidence="2" type="ORF">SAMN04489740_3984</name>
    <name evidence="3" type="ORF">SAMN04489740_4376</name>
</gene>
<name>A0A1H5PI82_9MICC</name>
<feature type="domain" description="Helicase-associated" evidence="1">
    <location>
        <begin position="87"/>
        <end position="146"/>
    </location>
</feature>
<feature type="domain" description="Helicase-associated" evidence="1">
    <location>
        <begin position="16"/>
        <end position="78"/>
    </location>
</feature>
<sequence length="285" mass="32912">MTTLINLPLKTATVRDLVWDEMFLLLEDYRDVHGTVEVKNTLIFRGMSLGRWVKTQRESQAKGKLPADRAARLADLGMEWMPHHQSLWAKRYDLLLLYRDQHGNVEVPQSFVTDGVPLGVWVGKQRMKYRRGQLSPERVASLEKAGISWENQKRSWKDAFSILESYREEYGHVNAPDGCTYQGLHLGTWLQTQRRAYRVGTISSERIVALENLGVVWSLNDASWEHHFALVTTYKEKHKTANVPTRFIEGDVKLGTWIKNQRIAFKKGTLLPERQARLESLGVRL</sequence>
<evidence type="ECO:0000259" key="1">
    <source>
        <dbReference type="Pfam" id="PF03457"/>
    </source>
</evidence>
<dbReference type="Pfam" id="PF03457">
    <property type="entry name" value="HA"/>
    <property type="match status" value="4"/>
</dbReference>
<feature type="domain" description="Helicase-associated" evidence="1">
    <location>
        <begin position="221"/>
        <end position="283"/>
    </location>
</feature>